<dbReference type="Proteomes" id="UP001604277">
    <property type="component" value="Unassembled WGS sequence"/>
</dbReference>
<evidence type="ECO:0000256" key="9">
    <source>
        <dbReference type="ARBA" id="ARBA00022786"/>
    </source>
</evidence>
<dbReference type="Pfam" id="PF14380">
    <property type="entry name" value="WAK_assoc"/>
    <property type="match status" value="1"/>
</dbReference>
<feature type="transmembrane region" description="Helical" evidence="18">
    <location>
        <begin position="502"/>
        <end position="528"/>
    </location>
</feature>
<dbReference type="InterPro" id="IPR001841">
    <property type="entry name" value="Znf_RING"/>
</dbReference>
<dbReference type="SMART" id="SM00184">
    <property type="entry name" value="RING"/>
    <property type="match status" value="2"/>
</dbReference>
<evidence type="ECO:0000256" key="7">
    <source>
        <dbReference type="ARBA" id="ARBA00022729"/>
    </source>
</evidence>
<name>A0ABD1VG69_9LAMI</name>
<keyword evidence="8 17" id="KW-0863">Zinc-finger</keyword>
<accession>A0ABD1VG69</accession>
<feature type="signal peptide" evidence="19">
    <location>
        <begin position="1"/>
        <end position="19"/>
    </location>
</feature>
<keyword evidence="6" id="KW-0479">Metal-binding</keyword>
<evidence type="ECO:0000256" key="11">
    <source>
        <dbReference type="ARBA" id="ARBA00022989"/>
    </source>
</evidence>
<evidence type="ECO:0000256" key="3">
    <source>
        <dbReference type="ARBA" id="ARBA00004906"/>
    </source>
</evidence>
<proteinExistence type="inferred from homology"/>
<comment type="caution">
    <text evidence="21">The sequence shown here is derived from an EMBL/GenBank/DDBJ whole genome shotgun (WGS) entry which is preliminary data.</text>
</comment>
<dbReference type="Pfam" id="PF13947">
    <property type="entry name" value="GUB_WAK_bind"/>
    <property type="match status" value="1"/>
</dbReference>
<keyword evidence="22" id="KW-1185">Reference proteome</keyword>
<evidence type="ECO:0000256" key="12">
    <source>
        <dbReference type="ARBA" id="ARBA00023136"/>
    </source>
</evidence>
<keyword evidence="12 18" id="KW-0472">Membrane</keyword>
<reference evidence="22" key="1">
    <citation type="submission" date="2024-07" db="EMBL/GenBank/DDBJ databases">
        <title>Two chromosome-level genome assemblies of Korean endemic species Abeliophyllum distichum and Forsythia ovata (Oleaceae).</title>
        <authorList>
            <person name="Jang H."/>
        </authorList>
    </citation>
    <scope>NUCLEOTIDE SEQUENCE [LARGE SCALE GENOMIC DNA]</scope>
</reference>
<evidence type="ECO:0000259" key="20">
    <source>
        <dbReference type="PROSITE" id="PS50089"/>
    </source>
</evidence>
<evidence type="ECO:0000256" key="19">
    <source>
        <dbReference type="SAM" id="SignalP"/>
    </source>
</evidence>
<feature type="domain" description="RING-type" evidence="20">
    <location>
        <begin position="597"/>
        <end position="639"/>
    </location>
</feature>
<dbReference type="InterPro" id="IPR013083">
    <property type="entry name" value="Znf_RING/FYVE/PHD"/>
</dbReference>
<dbReference type="InterPro" id="IPR046948">
    <property type="entry name" value="ATL20-22-like"/>
</dbReference>
<dbReference type="Pfam" id="PF13639">
    <property type="entry name" value="zf-RING_2"/>
    <property type="match status" value="2"/>
</dbReference>
<dbReference type="GO" id="GO:0016020">
    <property type="term" value="C:membrane"/>
    <property type="evidence" value="ECO:0007669"/>
    <property type="project" value="UniProtKB-SubCell"/>
</dbReference>
<evidence type="ECO:0000256" key="16">
    <source>
        <dbReference type="ARBA" id="ARBA00048679"/>
    </source>
</evidence>
<keyword evidence="7 19" id="KW-0732">Signal</keyword>
<dbReference type="AlphaFoldDB" id="A0ABD1VG69"/>
<evidence type="ECO:0000256" key="13">
    <source>
        <dbReference type="ARBA" id="ARBA00023180"/>
    </source>
</evidence>
<gene>
    <name evidence="21" type="ORF">Fot_17732</name>
</gene>
<feature type="domain" description="RING-type" evidence="20">
    <location>
        <begin position="301"/>
        <end position="343"/>
    </location>
</feature>
<keyword evidence="11 18" id="KW-1133">Transmembrane helix</keyword>
<sequence length="653" mass="72472">MGILKVVFFVFLQFLVINARNDCKTQFCGNNSFEVRFPFQLQGEQLQNCGYSAGFVLDCSIRRNKAVLNIPYSGNFLVRGIDYLKQEIQLYDPDDCLPGRLMDLNLSSSPFMADYYQNYTFFSCPSDIAKSRFTTINCLSNSTISMLATSSMNLGPGYEHNQGFSSDLNDDLKLTWNVPDCVDCEEKSGICGFENSTSREIHCFQDPGTGKSRGLQIFKIIALSMVIPAITCSFLISCFMCLMDRRHRANAAARNAPTATATVTPQSAAAVAGLDDSTIESYTKVVIGESRRLPGPNGVTCPICLVDYNPKDALRCIPQCEHCFHSECIDEWLRMNGQQLQNCEYISLKCSNKGIAILNLPYSGEFYIQNIYYDAQKIQVSDPSNCLPKRLLNLNLSSSPLRAIEYQNYTFYSCQPELLGSEFKIIDCLSNSTSATVATSFAPPELMEGVHKCKTVFTSTIPVSWLGQLDYWGTDSNLLLAWNDLICNDCEEDGSQSKLSKLIAIAISMPGILIMSTFCCLASCMQLFRMVKDKYELFGTTSPGVAPPQVTMFPGILPLQATTAVPIGLDDSKIKSCTELVVLNEGHSISGSESNACPICLEGYHPKETVRCISVCKHCFHANCIEQWLRKNGTCPVCRTSSLTDDLEQVREY</sequence>
<organism evidence="21 22">
    <name type="scientific">Forsythia ovata</name>
    <dbReference type="NCBI Taxonomy" id="205694"/>
    <lineage>
        <taxon>Eukaryota</taxon>
        <taxon>Viridiplantae</taxon>
        <taxon>Streptophyta</taxon>
        <taxon>Embryophyta</taxon>
        <taxon>Tracheophyta</taxon>
        <taxon>Spermatophyta</taxon>
        <taxon>Magnoliopsida</taxon>
        <taxon>eudicotyledons</taxon>
        <taxon>Gunneridae</taxon>
        <taxon>Pentapetalae</taxon>
        <taxon>asterids</taxon>
        <taxon>lamiids</taxon>
        <taxon>Lamiales</taxon>
        <taxon>Oleaceae</taxon>
        <taxon>Forsythieae</taxon>
        <taxon>Forsythia</taxon>
    </lineage>
</organism>
<keyword evidence="13" id="KW-0325">Glycoprotein</keyword>
<comment type="catalytic activity">
    <reaction evidence="1">
        <text>S-ubiquitinyl-[E2 ubiquitin-conjugating enzyme]-L-cysteine + [acceptor protein]-L-lysine = [E2 ubiquitin-conjugating enzyme]-L-cysteine + N(6)-ubiquitinyl-[acceptor protein]-L-lysine.</text>
        <dbReference type="EC" id="2.3.2.27"/>
    </reaction>
</comment>
<evidence type="ECO:0000256" key="8">
    <source>
        <dbReference type="ARBA" id="ARBA00022771"/>
    </source>
</evidence>
<feature type="chain" id="PRO_5044840922" evidence="19">
    <location>
        <begin position="20"/>
        <end position="653"/>
    </location>
</feature>
<evidence type="ECO:0000313" key="22">
    <source>
        <dbReference type="Proteomes" id="UP001604277"/>
    </source>
</evidence>
<protein>
    <submittedName>
        <fullName evidence="21">RING-H2 finger protein ATL21A</fullName>
    </submittedName>
</protein>
<dbReference type="EMBL" id="JBFOLJ010000005">
    <property type="protein sequence ID" value="KAL2536341.1"/>
    <property type="molecule type" value="Genomic_DNA"/>
</dbReference>
<keyword evidence="10" id="KW-0862">Zinc</keyword>
<evidence type="ECO:0000256" key="14">
    <source>
        <dbReference type="ARBA" id="ARBA00024209"/>
    </source>
</evidence>
<evidence type="ECO:0000256" key="17">
    <source>
        <dbReference type="PROSITE-ProRule" id="PRU00175"/>
    </source>
</evidence>
<keyword evidence="4" id="KW-0808">Transferase</keyword>
<dbReference type="PANTHER" id="PTHR46279">
    <property type="entry name" value="RING/U-BOX SUPERFAMILY PROTEIN"/>
    <property type="match status" value="1"/>
</dbReference>
<evidence type="ECO:0000256" key="15">
    <source>
        <dbReference type="ARBA" id="ARBA00047899"/>
    </source>
</evidence>
<evidence type="ECO:0000313" key="21">
    <source>
        <dbReference type="EMBL" id="KAL2536341.1"/>
    </source>
</evidence>
<comment type="catalytic activity">
    <reaction evidence="16">
        <text>L-seryl-[protein] + ATP = O-phospho-L-seryl-[protein] + ADP + H(+)</text>
        <dbReference type="Rhea" id="RHEA:17989"/>
        <dbReference type="Rhea" id="RHEA-COMP:9863"/>
        <dbReference type="Rhea" id="RHEA-COMP:11604"/>
        <dbReference type="ChEBI" id="CHEBI:15378"/>
        <dbReference type="ChEBI" id="CHEBI:29999"/>
        <dbReference type="ChEBI" id="CHEBI:30616"/>
        <dbReference type="ChEBI" id="CHEBI:83421"/>
        <dbReference type="ChEBI" id="CHEBI:456216"/>
        <dbReference type="EC" id="2.7.11.1"/>
    </reaction>
</comment>
<keyword evidence="9" id="KW-0833">Ubl conjugation pathway</keyword>
<dbReference type="SUPFAM" id="SSF57850">
    <property type="entry name" value="RING/U-box"/>
    <property type="match status" value="2"/>
</dbReference>
<dbReference type="InterPro" id="IPR032872">
    <property type="entry name" value="WAK_assoc_C"/>
</dbReference>
<evidence type="ECO:0000256" key="18">
    <source>
        <dbReference type="SAM" id="Phobius"/>
    </source>
</evidence>
<evidence type="ECO:0000256" key="1">
    <source>
        <dbReference type="ARBA" id="ARBA00000900"/>
    </source>
</evidence>
<feature type="transmembrane region" description="Helical" evidence="18">
    <location>
        <begin position="220"/>
        <end position="242"/>
    </location>
</feature>
<dbReference type="GO" id="GO:0061630">
    <property type="term" value="F:ubiquitin protein ligase activity"/>
    <property type="evidence" value="ECO:0007669"/>
    <property type="project" value="UniProtKB-EC"/>
</dbReference>
<comment type="pathway">
    <text evidence="3">Protein modification; protein ubiquitination.</text>
</comment>
<evidence type="ECO:0000256" key="5">
    <source>
        <dbReference type="ARBA" id="ARBA00022692"/>
    </source>
</evidence>
<evidence type="ECO:0000256" key="2">
    <source>
        <dbReference type="ARBA" id="ARBA00004167"/>
    </source>
</evidence>
<keyword evidence="5 18" id="KW-0812">Transmembrane</keyword>
<dbReference type="GO" id="GO:0004674">
    <property type="term" value="F:protein serine/threonine kinase activity"/>
    <property type="evidence" value="ECO:0007669"/>
    <property type="project" value="UniProtKB-EC"/>
</dbReference>
<dbReference type="Gene3D" id="3.30.40.10">
    <property type="entry name" value="Zinc/RING finger domain, C3HC4 (zinc finger)"/>
    <property type="match status" value="2"/>
</dbReference>
<comment type="similarity">
    <text evidence="14">Belongs to the RING-type zinc finger family. ATL subfamily.</text>
</comment>
<evidence type="ECO:0000256" key="6">
    <source>
        <dbReference type="ARBA" id="ARBA00022723"/>
    </source>
</evidence>
<dbReference type="PROSITE" id="PS50089">
    <property type="entry name" value="ZF_RING_2"/>
    <property type="match status" value="2"/>
</dbReference>
<evidence type="ECO:0000256" key="10">
    <source>
        <dbReference type="ARBA" id="ARBA00022833"/>
    </source>
</evidence>
<dbReference type="GO" id="GO:0008270">
    <property type="term" value="F:zinc ion binding"/>
    <property type="evidence" value="ECO:0007669"/>
    <property type="project" value="UniProtKB-KW"/>
</dbReference>
<evidence type="ECO:0000256" key="4">
    <source>
        <dbReference type="ARBA" id="ARBA00022679"/>
    </source>
</evidence>
<comment type="subcellular location">
    <subcellularLocation>
        <location evidence="2">Membrane</location>
        <topology evidence="2">Single-pass membrane protein</topology>
    </subcellularLocation>
</comment>
<comment type="catalytic activity">
    <reaction evidence="15">
        <text>L-threonyl-[protein] + ATP = O-phospho-L-threonyl-[protein] + ADP + H(+)</text>
        <dbReference type="Rhea" id="RHEA:46608"/>
        <dbReference type="Rhea" id="RHEA-COMP:11060"/>
        <dbReference type="Rhea" id="RHEA-COMP:11605"/>
        <dbReference type="ChEBI" id="CHEBI:15378"/>
        <dbReference type="ChEBI" id="CHEBI:30013"/>
        <dbReference type="ChEBI" id="CHEBI:30616"/>
        <dbReference type="ChEBI" id="CHEBI:61977"/>
        <dbReference type="ChEBI" id="CHEBI:456216"/>
        <dbReference type="EC" id="2.7.11.1"/>
    </reaction>
</comment>
<dbReference type="PANTHER" id="PTHR46279:SF2">
    <property type="entry name" value="RING-H2 FINGER PROTEIN ATL21A-RELATED"/>
    <property type="match status" value="1"/>
</dbReference>
<dbReference type="InterPro" id="IPR025287">
    <property type="entry name" value="WAK_GUB"/>
</dbReference>